<dbReference type="Proteomes" id="UP001054945">
    <property type="component" value="Unassembled WGS sequence"/>
</dbReference>
<reference evidence="1 2" key="1">
    <citation type="submission" date="2021-06" db="EMBL/GenBank/DDBJ databases">
        <title>Caerostris extrusa draft genome.</title>
        <authorList>
            <person name="Kono N."/>
            <person name="Arakawa K."/>
        </authorList>
    </citation>
    <scope>NUCLEOTIDE SEQUENCE [LARGE SCALE GENOMIC DNA]</scope>
</reference>
<comment type="caution">
    <text evidence="1">The sequence shown here is derived from an EMBL/GenBank/DDBJ whole genome shotgun (WGS) entry which is preliminary data.</text>
</comment>
<keyword evidence="2" id="KW-1185">Reference proteome</keyword>
<organism evidence="1 2">
    <name type="scientific">Caerostris extrusa</name>
    <name type="common">Bark spider</name>
    <name type="synonym">Caerostris bankana</name>
    <dbReference type="NCBI Taxonomy" id="172846"/>
    <lineage>
        <taxon>Eukaryota</taxon>
        <taxon>Metazoa</taxon>
        <taxon>Ecdysozoa</taxon>
        <taxon>Arthropoda</taxon>
        <taxon>Chelicerata</taxon>
        <taxon>Arachnida</taxon>
        <taxon>Araneae</taxon>
        <taxon>Araneomorphae</taxon>
        <taxon>Entelegynae</taxon>
        <taxon>Araneoidea</taxon>
        <taxon>Araneidae</taxon>
        <taxon>Caerostris</taxon>
    </lineage>
</organism>
<accession>A0AAV4XCK3</accession>
<gene>
    <name evidence="1" type="ORF">CEXT_276691</name>
</gene>
<dbReference type="EMBL" id="BPLR01000173">
    <property type="protein sequence ID" value="GIY92636.1"/>
    <property type="molecule type" value="Genomic_DNA"/>
</dbReference>
<evidence type="ECO:0000313" key="2">
    <source>
        <dbReference type="Proteomes" id="UP001054945"/>
    </source>
</evidence>
<proteinExistence type="predicted"/>
<sequence length="79" mass="8888">MDSDDAPSYYNKRSWAARWQSKTPSLAGEATVPCRLTLAVAQYCVHKFWVGVVVVFNVIPDRKLDFGPQDSTSLLVERV</sequence>
<name>A0AAV4XCK3_CAEEX</name>
<protein>
    <submittedName>
        <fullName evidence="1">Uncharacterized protein</fullName>
    </submittedName>
</protein>
<evidence type="ECO:0000313" key="1">
    <source>
        <dbReference type="EMBL" id="GIY92636.1"/>
    </source>
</evidence>
<dbReference type="AlphaFoldDB" id="A0AAV4XCK3"/>